<evidence type="ECO:0000256" key="1">
    <source>
        <dbReference type="SAM" id="Phobius"/>
    </source>
</evidence>
<dbReference type="Proteomes" id="UP000807353">
    <property type="component" value="Unassembled WGS sequence"/>
</dbReference>
<dbReference type="Gene3D" id="2.120.10.30">
    <property type="entry name" value="TolB, C-terminal domain"/>
    <property type="match status" value="1"/>
</dbReference>
<sequence>MPFKHYNDSSGADKLPLSLIANGRRRTHHTQWSIVFLRVFSTLVLCSIALTLSIFLPTPWSTLRSNSFSSKVSFQKANDPASDWRDDIWPLRPQTPWDISTDFPYPRVLEYDVSEGTWLRLDVHPKSGDIVFDMVGDLYCLPAADVAKGSVTRARPILLGIPFDTDPHFSPDGDRLVFRSDAELGVENIWVMPWKGCGAMDVRSLEDRSGDVFLEEALKSKKFEERLLIEGVKETDQRRYNRLIREGRHEAQRVTNETYRWVSDARFHPSGSKVIATKWYTSSRSLGAGEGWEYPVPSLEDLGERRTQVNAGEGNRVLGRTLPPGWSVEEYGDQQIGPEQFIWNGPDSIIFSKNVRDANAFEYSKDVHSGIYSIFHRNLTTNSTKPLVGAFPGGASRPELSRDGRTLAFVRRVRDKEALVLKDLQTGSLHHIWHGLTYDLSTVSAPMGTYPSYAFTPSDDAVIIWAAGQIYSVPLSTNKYGERVASSTPPSPIRFIAHIEQRIAETLRGGVDVLKLETQDTQRVRALKEMRVDNHGERVVFQAAGVSYLQKIGEKVASKVPVLHERAPYYSPSFVHGADNLVIHARWSDINFSSFEISNLQSGISHEIVGTPLGRYFSPILCECDGPGRQIAFVKSGGDHMTGDVIATAGVGLYIGDINLPENDAKVSTQIKIRNLRFVPSDIDSDDRVNMRFLEKNKKLLVQQSSRAFVIDFGAGPNELGEYQHLTLASGRMSSEMVASPLSGNVKAENVAFVDFFHVYFAPGAHLKEGETVWSRPGNATRSLARLSLDGGHDVTFSRDGKKLFWFLGPFLHSLEVSRLHHCASTIVGDPLTFGISCVKSLVQYQEVVIEHSTDIARLKRDAAAASHEHKEWLHAQASDVVVIYNATLLTMATGDPARDLIPGGMLVVRGGVIDSIGTLDNTILSTGVTAINAHRGYVIPGFIDVHAHWEGFAGRYPAKSWEMETFLAYGVTTLHNPSADNVDGFVERSRVESGQLIGPRIFTVGDIIYGAGAAGIHQDIVDQAEAYSALVRIKAEGGPASISYKNYNIPSRASRQRLLIAAQNLTMLCVPEGGMNYDWDLTYIIDGMTTVEHALPVPILYEDVLTLYALSGTGSTPTHIVNYGGAFGEQLVWATQDLPNDPKLRRFTRHDILQGLTESSARPANSYALFNTSTSVAKMVEMGLLAHIGAHGEPPLGLNYHAEMTFTQQGGLSNYEVLRAATSSAAKTLGMFPSLGSLSRGKLADFLVYPPDVDLLHDSITTTRDLRLVARGGRIWDASTMEEVWPVKGNKQIVPPINPD</sequence>
<dbReference type="Gene3D" id="2.120.10.60">
    <property type="entry name" value="Tricorn protease N-terminal domain"/>
    <property type="match status" value="1"/>
</dbReference>
<dbReference type="InterPro" id="IPR006680">
    <property type="entry name" value="Amidohydro-rel"/>
</dbReference>
<dbReference type="InterPro" id="IPR011042">
    <property type="entry name" value="6-blade_b-propeller_TolB-like"/>
</dbReference>
<evidence type="ECO:0000259" key="2">
    <source>
        <dbReference type="Pfam" id="PF01979"/>
    </source>
</evidence>
<accession>A0A9P6CMS7</accession>
<keyword evidence="1" id="KW-0812">Transmembrane</keyword>
<dbReference type="Pfam" id="PF07676">
    <property type="entry name" value="PD40"/>
    <property type="match status" value="1"/>
</dbReference>
<dbReference type="GO" id="GO:0016810">
    <property type="term" value="F:hydrolase activity, acting on carbon-nitrogen (but not peptide) bonds"/>
    <property type="evidence" value="ECO:0007669"/>
    <property type="project" value="InterPro"/>
</dbReference>
<organism evidence="3 4">
    <name type="scientific">Collybia nuda</name>
    <dbReference type="NCBI Taxonomy" id="64659"/>
    <lineage>
        <taxon>Eukaryota</taxon>
        <taxon>Fungi</taxon>
        <taxon>Dikarya</taxon>
        <taxon>Basidiomycota</taxon>
        <taxon>Agaricomycotina</taxon>
        <taxon>Agaricomycetes</taxon>
        <taxon>Agaricomycetidae</taxon>
        <taxon>Agaricales</taxon>
        <taxon>Tricholomatineae</taxon>
        <taxon>Clitocybaceae</taxon>
        <taxon>Collybia</taxon>
    </lineage>
</organism>
<dbReference type="SUPFAM" id="SSF51556">
    <property type="entry name" value="Metallo-dependent hydrolases"/>
    <property type="match status" value="1"/>
</dbReference>
<feature type="transmembrane region" description="Helical" evidence="1">
    <location>
        <begin position="35"/>
        <end position="56"/>
    </location>
</feature>
<feature type="domain" description="Amidohydrolase-related" evidence="2">
    <location>
        <begin position="1208"/>
        <end position="1250"/>
    </location>
</feature>
<evidence type="ECO:0000313" key="3">
    <source>
        <dbReference type="EMBL" id="KAF9466239.1"/>
    </source>
</evidence>
<dbReference type="Gene3D" id="3.40.50.10910">
    <property type="entry name" value="Amidohydrolase"/>
    <property type="match status" value="1"/>
</dbReference>
<dbReference type="SUPFAM" id="SSF51338">
    <property type="entry name" value="Composite domain of metallo-dependent hydrolases"/>
    <property type="match status" value="1"/>
</dbReference>
<dbReference type="Gene3D" id="2.30.40.10">
    <property type="entry name" value="Urease, subunit C, domain 1"/>
    <property type="match status" value="1"/>
</dbReference>
<dbReference type="InterPro" id="IPR011659">
    <property type="entry name" value="WD40"/>
</dbReference>
<keyword evidence="4" id="KW-1185">Reference proteome</keyword>
<dbReference type="Gene3D" id="1.20.58.520">
    <property type="entry name" value="Amidohydrolase"/>
    <property type="match status" value="1"/>
</dbReference>
<dbReference type="PANTHER" id="PTHR43135">
    <property type="entry name" value="ALPHA-D-RIBOSE 1-METHYLPHOSPHONATE 5-TRIPHOSPHATE DIPHOSPHATASE"/>
    <property type="match status" value="1"/>
</dbReference>
<dbReference type="InterPro" id="IPR051781">
    <property type="entry name" value="Metallo-dep_Hydrolase"/>
</dbReference>
<keyword evidence="1" id="KW-1133">Transmembrane helix</keyword>
<proteinExistence type="predicted"/>
<dbReference type="PANTHER" id="PTHR43135:SF3">
    <property type="entry name" value="ALPHA-D-RIBOSE 1-METHYLPHOSPHONATE 5-TRIPHOSPHATE DIPHOSPHATASE"/>
    <property type="match status" value="1"/>
</dbReference>
<protein>
    <recommendedName>
        <fullName evidence="2">Amidohydrolase-related domain-containing protein</fullName>
    </recommendedName>
</protein>
<dbReference type="InterPro" id="IPR011059">
    <property type="entry name" value="Metal-dep_hydrolase_composite"/>
</dbReference>
<comment type="caution">
    <text evidence="3">The sequence shown here is derived from an EMBL/GenBank/DDBJ whole genome shotgun (WGS) entry which is preliminary data.</text>
</comment>
<evidence type="ECO:0000313" key="4">
    <source>
        <dbReference type="Proteomes" id="UP000807353"/>
    </source>
</evidence>
<dbReference type="InterPro" id="IPR032466">
    <property type="entry name" value="Metal_Hydrolase"/>
</dbReference>
<gene>
    <name evidence="3" type="ORF">BDZ94DRAFT_1212877</name>
</gene>
<dbReference type="EMBL" id="MU150242">
    <property type="protein sequence ID" value="KAF9466239.1"/>
    <property type="molecule type" value="Genomic_DNA"/>
</dbReference>
<keyword evidence="1" id="KW-0472">Membrane</keyword>
<dbReference type="OrthoDB" id="194468at2759"/>
<dbReference type="Gene3D" id="3.30.110.90">
    <property type="entry name" value="Amidohydrolase"/>
    <property type="match status" value="1"/>
</dbReference>
<name>A0A9P6CMS7_9AGAR</name>
<reference evidence="3" key="1">
    <citation type="submission" date="2020-11" db="EMBL/GenBank/DDBJ databases">
        <authorList>
            <consortium name="DOE Joint Genome Institute"/>
            <person name="Ahrendt S."/>
            <person name="Riley R."/>
            <person name="Andreopoulos W."/>
            <person name="Labutti K."/>
            <person name="Pangilinan J."/>
            <person name="Ruiz-Duenas F.J."/>
            <person name="Barrasa J.M."/>
            <person name="Sanchez-Garcia M."/>
            <person name="Camarero S."/>
            <person name="Miyauchi S."/>
            <person name="Serrano A."/>
            <person name="Linde D."/>
            <person name="Babiker R."/>
            <person name="Drula E."/>
            <person name="Ayuso-Fernandez I."/>
            <person name="Pacheco R."/>
            <person name="Padilla G."/>
            <person name="Ferreira P."/>
            <person name="Barriuso J."/>
            <person name="Kellner H."/>
            <person name="Castanera R."/>
            <person name="Alfaro M."/>
            <person name="Ramirez L."/>
            <person name="Pisabarro A.G."/>
            <person name="Kuo A."/>
            <person name="Tritt A."/>
            <person name="Lipzen A."/>
            <person name="He G."/>
            <person name="Yan M."/>
            <person name="Ng V."/>
            <person name="Cullen D."/>
            <person name="Martin F."/>
            <person name="Rosso M.-N."/>
            <person name="Henrissat B."/>
            <person name="Hibbett D."/>
            <person name="Martinez A.T."/>
            <person name="Grigoriev I.V."/>
        </authorList>
    </citation>
    <scope>NUCLEOTIDE SEQUENCE</scope>
    <source>
        <strain evidence="3">CBS 247.69</strain>
    </source>
</reference>
<dbReference type="SUPFAM" id="SSF82171">
    <property type="entry name" value="DPP6 N-terminal domain-like"/>
    <property type="match status" value="1"/>
</dbReference>
<dbReference type="Pfam" id="PF01979">
    <property type="entry name" value="Amidohydro_1"/>
    <property type="match status" value="1"/>
</dbReference>